<keyword evidence="7 9" id="KW-0460">Magnesium</keyword>
<evidence type="ECO:0000256" key="9">
    <source>
        <dbReference type="HAMAP-Rule" id="MF_01471"/>
    </source>
</evidence>
<evidence type="ECO:0000313" key="12">
    <source>
        <dbReference type="Proteomes" id="UP000593943"/>
    </source>
</evidence>
<accession>A0A7L9SR71</accession>
<comment type="cofactor">
    <cofactor evidence="1 9">
        <name>Mg(2+)</name>
        <dbReference type="ChEBI" id="CHEBI:18420"/>
    </cofactor>
</comment>
<protein>
    <recommendedName>
        <fullName evidence="9">CRISPR-associated endoribonuclease Cas2</fullName>
        <ecNumber evidence="9">3.1.-.-</ecNumber>
    </recommendedName>
</protein>
<evidence type="ECO:0000256" key="10">
    <source>
        <dbReference type="PIRNR" id="PIRNR032582"/>
    </source>
</evidence>
<dbReference type="Gene3D" id="3.30.70.240">
    <property type="match status" value="1"/>
</dbReference>
<evidence type="ECO:0000256" key="8">
    <source>
        <dbReference type="ARBA" id="ARBA00023118"/>
    </source>
</evidence>
<keyword evidence="4 9" id="KW-0479">Metal-binding</keyword>
<dbReference type="AlphaFoldDB" id="A0A7L9SR71"/>
<comment type="similarity">
    <text evidence="2 9 10">Belongs to the CRISPR-associated endoribonuclease Cas2 protein family.</text>
</comment>
<dbReference type="RefSeq" id="WP_094637793.1">
    <property type="nucleotide sequence ID" value="NZ_CP062938.1"/>
</dbReference>
<proteinExistence type="inferred from homology"/>
<evidence type="ECO:0000313" key="11">
    <source>
        <dbReference type="EMBL" id="QOL32841.1"/>
    </source>
</evidence>
<dbReference type="EC" id="3.1.-.-" evidence="9"/>
<dbReference type="GO" id="GO:0051607">
    <property type="term" value="P:defense response to virus"/>
    <property type="evidence" value="ECO:0007669"/>
    <property type="project" value="UniProtKB-UniRule"/>
</dbReference>
<dbReference type="InterPro" id="IPR019199">
    <property type="entry name" value="Virulence_VapD/CRISPR_Cas2"/>
</dbReference>
<comment type="function">
    <text evidence="9">CRISPR (clustered regularly interspaced short palindromic repeat), is an adaptive immune system that provides protection against mobile genetic elements (viruses, transposable elements and conjugative plasmids). CRISPR clusters contain sequences complementary to antecedent mobile elements and target invading nucleic acids. CRISPR clusters are transcribed and processed into CRISPR RNA (crRNA). Functions as a ssRNA-specific endoribonuclease. Involved in the integration of spacer DNA into the CRISPR cassette.</text>
</comment>
<sequence>MMVVVAYDVNTETPEGRKRLRAVAKISAKYGQRVQNSVFECEVSPSDYLMLVHDLVEVMDQERDSLRMYKLGAKHSSKIEQFGRRRHLPVDDVMLI</sequence>
<feature type="binding site" evidence="9">
    <location>
        <position position="8"/>
    </location>
    <ligand>
        <name>Mg(2+)</name>
        <dbReference type="ChEBI" id="CHEBI:18420"/>
        <note>catalytic</note>
    </ligand>
</feature>
<dbReference type="Proteomes" id="UP000593943">
    <property type="component" value="Chromosome"/>
</dbReference>
<evidence type="ECO:0000256" key="4">
    <source>
        <dbReference type="ARBA" id="ARBA00022723"/>
    </source>
</evidence>
<dbReference type="OrthoDB" id="9798176at2"/>
<dbReference type="PANTHER" id="PTHR34405:SF3">
    <property type="entry name" value="CRISPR-ASSOCIATED ENDORIBONUCLEASE CAS2 3"/>
    <property type="match status" value="1"/>
</dbReference>
<dbReference type="PANTHER" id="PTHR34405">
    <property type="entry name" value="CRISPR-ASSOCIATED ENDORIBONUCLEASE CAS2"/>
    <property type="match status" value="1"/>
</dbReference>
<reference evidence="11 12" key="1">
    <citation type="submission" date="2020-10" db="EMBL/GenBank/DDBJ databases">
        <title>Genome sequencing of Bifidobacterium eulemuris_DSMZ_100216.</title>
        <authorList>
            <person name="Kim J."/>
        </authorList>
    </citation>
    <scope>NUCLEOTIDE SEQUENCE [LARGE SCALE GENOMIC DNA]</scope>
    <source>
        <strain evidence="11 12">DSM 100216</strain>
    </source>
</reference>
<organism evidence="11 12">
    <name type="scientific">Bifidobacterium eulemuris</name>
    <dbReference type="NCBI Taxonomy" id="1765219"/>
    <lineage>
        <taxon>Bacteria</taxon>
        <taxon>Bacillati</taxon>
        <taxon>Actinomycetota</taxon>
        <taxon>Actinomycetes</taxon>
        <taxon>Bifidobacteriales</taxon>
        <taxon>Bifidobacteriaceae</taxon>
        <taxon>Bifidobacterium</taxon>
    </lineage>
</organism>
<evidence type="ECO:0000256" key="1">
    <source>
        <dbReference type="ARBA" id="ARBA00001946"/>
    </source>
</evidence>
<dbReference type="InterPro" id="IPR021127">
    <property type="entry name" value="CRISPR_associated_Cas2"/>
</dbReference>
<name>A0A7L9SR71_9BIFI</name>
<evidence type="ECO:0000256" key="5">
    <source>
        <dbReference type="ARBA" id="ARBA00022759"/>
    </source>
</evidence>
<keyword evidence="3 9" id="KW-0540">Nuclease</keyword>
<dbReference type="GO" id="GO:0016787">
    <property type="term" value="F:hydrolase activity"/>
    <property type="evidence" value="ECO:0007669"/>
    <property type="project" value="UniProtKB-KW"/>
</dbReference>
<dbReference type="Pfam" id="PF09827">
    <property type="entry name" value="CRISPR_Cas2"/>
    <property type="match status" value="1"/>
</dbReference>
<dbReference type="KEGG" id="beu:BE0216_10640"/>
<evidence type="ECO:0000256" key="2">
    <source>
        <dbReference type="ARBA" id="ARBA00009959"/>
    </source>
</evidence>
<comment type="subunit">
    <text evidence="9">Homodimer, forms a heterotetramer with a Cas1 homodimer.</text>
</comment>
<dbReference type="SUPFAM" id="SSF143430">
    <property type="entry name" value="TTP0101/SSO1404-like"/>
    <property type="match status" value="1"/>
</dbReference>
<dbReference type="CDD" id="cd09725">
    <property type="entry name" value="Cas2_I_II_III"/>
    <property type="match status" value="1"/>
</dbReference>
<dbReference type="GO" id="GO:0046872">
    <property type="term" value="F:metal ion binding"/>
    <property type="evidence" value="ECO:0007669"/>
    <property type="project" value="UniProtKB-UniRule"/>
</dbReference>
<evidence type="ECO:0000256" key="6">
    <source>
        <dbReference type="ARBA" id="ARBA00022801"/>
    </source>
</evidence>
<dbReference type="EMBL" id="CP062938">
    <property type="protein sequence ID" value="QOL32841.1"/>
    <property type="molecule type" value="Genomic_DNA"/>
</dbReference>
<dbReference type="HAMAP" id="MF_01471">
    <property type="entry name" value="Cas2"/>
    <property type="match status" value="1"/>
</dbReference>
<dbReference type="GO" id="GO:0043571">
    <property type="term" value="P:maintenance of CRISPR repeat elements"/>
    <property type="evidence" value="ECO:0007669"/>
    <property type="project" value="UniProtKB-UniRule"/>
</dbReference>
<evidence type="ECO:0000256" key="7">
    <source>
        <dbReference type="ARBA" id="ARBA00022842"/>
    </source>
</evidence>
<dbReference type="GO" id="GO:0004521">
    <property type="term" value="F:RNA endonuclease activity"/>
    <property type="evidence" value="ECO:0007669"/>
    <property type="project" value="UniProtKB-UniRule"/>
</dbReference>
<gene>
    <name evidence="9 11" type="primary">cas2</name>
    <name evidence="11" type="ORF">BE0216_10640</name>
</gene>
<keyword evidence="12" id="KW-1185">Reference proteome</keyword>
<keyword evidence="6 9" id="KW-0378">Hydrolase</keyword>
<keyword evidence="8 9" id="KW-0051">Antiviral defense</keyword>
<dbReference type="NCBIfam" id="TIGR01573">
    <property type="entry name" value="cas2"/>
    <property type="match status" value="1"/>
</dbReference>
<evidence type="ECO:0000256" key="3">
    <source>
        <dbReference type="ARBA" id="ARBA00022722"/>
    </source>
</evidence>
<keyword evidence="5 9" id="KW-0255">Endonuclease</keyword>
<dbReference type="PIRSF" id="PIRSF032582">
    <property type="entry name" value="Cas2"/>
    <property type="match status" value="1"/>
</dbReference>